<dbReference type="OrthoDB" id="9787293at2"/>
<comment type="caution">
    <text evidence="1">The sequence shown here is derived from an EMBL/GenBank/DDBJ whole genome shotgun (WGS) entry which is preliminary data.</text>
</comment>
<accession>A0A3E0UD35</accession>
<proteinExistence type="predicted"/>
<dbReference type="EMBL" id="QUOV01000001">
    <property type="protein sequence ID" value="REL34908.1"/>
    <property type="molecule type" value="Genomic_DNA"/>
</dbReference>
<name>A0A3E0UD35_9GAMM</name>
<protein>
    <recommendedName>
        <fullName evidence="3">Glycosyltransferase</fullName>
    </recommendedName>
</protein>
<dbReference type="RefSeq" id="WP_115999582.1">
    <property type="nucleotide sequence ID" value="NZ_QUOV01000001.1"/>
</dbReference>
<gene>
    <name evidence="1" type="ORF">DXX92_05755</name>
</gene>
<reference evidence="1 2" key="1">
    <citation type="submission" date="2018-08" db="EMBL/GenBank/DDBJ databases">
        <title>Thalassotalea euphylliae genome.</title>
        <authorList>
            <person name="Summers S."/>
            <person name="Rice S.A."/>
            <person name="Freckelton M.L."/>
            <person name="Nedved B.T."/>
            <person name="Hadfield M.G."/>
        </authorList>
    </citation>
    <scope>NUCLEOTIDE SEQUENCE [LARGE SCALE GENOMIC DNA]</scope>
    <source>
        <strain evidence="1 2">H2</strain>
    </source>
</reference>
<dbReference type="Gene3D" id="3.40.50.2000">
    <property type="entry name" value="Glycogen Phosphorylase B"/>
    <property type="match status" value="1"/>
</dbReference>
<evidence type="ECO:0008006" key="3">
    <source>
        <dbReference type="Google" id="ProtNLM"/>
    </source>
</evidence>
<dbReference type="Proteomes" id="UP000256999">
    <property type="component" value="Unassembled WGS sequence"/>
</dbReference>
<organism evidence="1 2">
    <name type="scientific">Thalassotalea euphylliae</name>
    <dbReference type="NCBI Taxonomy" id="1655234"/>
    <lineage>
        <taxon>Bacteria</taxon>
        <taxon>Pseudomonadati</taxon>
        <taxon>Pseudomonadota</taxon>
        <taxon>Gammaproteobacteria</taxon>
        <taxon>Alteromonadales</taxon>
        <taxon>Colwelliaceae</taxon>
        <taxon>Thalassotalea</taxon>
    </lineage>
</organism>
<dbReference type="SUPFAM" id="SSF53756">
    <property type="entry name" value="UDP-Glycosyltransferase/glycogen phosphorylase"/>
    <property type="match status" value="1"/>
</dbReference>
<evidence type="ECO:0000313" key="2">
    <source>
        <dbReference type="Proteomes" id="UP000256999"/>
    </source>
</evidence>
<sequence length="99" mass="10839">MTTTPLFKTVIPSKIFESMGMGLPMLAAIPKGEASHIIERANAGIVCKPENSELLVEHILSLSKSSDLMKDLQLNSFKSASNYDRKTLAMSMLNKLSLL</sequence>
<dbReference type="AlphaFoldDB" id="A0A3E0UD35"/>
<evidence type="ECO:0000313" key="1">
    <source>
        <dbReference type="EMBL" id="REL34908.1"/>
    </source>
</evidence>